<dbReference type="STRING" id="1172565.AU508_15375"/>
<organism evidence="2 4">
    <name type="scientific">Lonsdalea populi</name>
    <dbReference type="NCBI Taxonomy" id="1172565"/>
    <lineage>
        <taxon>Bacteria</taxon>
        <taxon>Pseudomonadati</taxon>
        <taxon>Pseudomonadota</taxon>
        <taxon>Gammaproteobacteria</taxon>
        <taxon>Enterobacterales</taxon>
        <taxon>Pectobacteriaceae</taxon>
        <taxon>Lonsdalea</taxon>
    </lineage>
</organism>
<dbReference type="Proteomes" id="UP000250186">
    <property type="component" value="Unassembled WGS sequence"/>
</dbReference>
<dbReference type="Gene3D" id="3.30.2310.20">
    <property type="entry name" value="RelE-like"/>
    <property type="match status" value="1"/>
</dbReference>
<reference evidence="1 3" key="1">
    <citation type="submission" date="2016-02" db="EMBL/GenBank/DDBJ databases">
        <title>Species-wide whole genome sequencing reveals diversity, host range in Lonsdalea quercina.</title>
        <authorList>
            <person name="Li Y."/>
        </authorList>
    </citation>
    <scope>NUCLEOTIDE SEQUENCE [LARGE SCALE GENOMIC DNA]</scope>
    <source>
        <strain evidence="1 3">CFCC 12721</strain>
    </source>
</reference>
<accession>A0A3N0U632</accession>
<dbReference type="Pfam" id="PF05015">
    <property type="entry name" value="HigB-like_toxin"/>
    <property type="match status" value="1"/>
</dbReference>
<name>A0A3N0U632_9GAMM</name>
<dbReference type="SUPFAM" id="SSF143011">
    <property type="entry name" value="RelE-like"/>
    <property type="match status" value="1"/>
</dbReference>
<proteinExistence type="predicted"/>
<reference evidence="2 4" key="2">
    <citation type="submission" date="2018-10" db="EMBL/GenBank/DDBJ databases">
        <title>New species genome.</title>
        <authorList>
            <person name="Li Y."/>
        </authorList>
    </citation>
    <scope>NUCLEOTIDE SEQUENCE [LARGE SCALE GENOMIC DNA]</scope>
    <source>
        <strain evidence="2 4">L6_4B</strain>
    </source>
</reference>
<dbReference type="EMBL" id="RJUJ01000028">
    <property type="protein sequence ID" value="ROH76023.1"/>
    <property type="molecule type" value="Genomic_DNA"/>
</dbReference>
<dbReference type="RefSeq" id="WP_112092843.1">
    <property type="nucleotide sequence ID" value="NZ_LUSR01000046.1"/>
</dbReference>
<sequence>MIKSFRHKGLERFYRTGSTAGIQSAHASRLRRQLFALSKAKKPSDMNAPGWTLHPLKGNEAGIWSVSVNGNWRMTFCFDDDDDAILVDYRDYH</sequence>
<dbReference type="InterPro" id="IPR007711">
    <property type="entry name" value="HigB-1"/>
</dbReference>
<evidence type="ECO:0000313" key="2">
    <source>
        <dbReference type="EMBL" id="ROH76023.1"/>
    </source>
</evidence>
<dbReference type="PANTHER" id="PTHR40266">
    <property type="entry name" value="TOXIN HIGB-1"/>
    <property type="match status" value="1"/>
</dbReference>
<evidence type="ECO:0000313" key="3">
    <source>
        <dbReference type="Proteomes" id="UP000250186"/>
    </source>
</evidence>
<evidence type="ECO:0000313" key="1">
    <source>
        <dbReference type="EMBL" id="RAT31483.1"/>
    </source>
</evidence>
<evidence type="ECO:0000313" key="4">
    <source>
        <dbReference type="Proteomes" id="UP000274511"/>
    </source>
</evidence>
<dbReference type="PANTHER" id="PTHR40266:SF2">
    <property type="entry name" value="TOXIN HIGB-1"/>
    <property type="match status" value="1"/>
</dbReference>
<gene>
    <name evidence="1" type="ORF">AU492_15180</name>
    <name evidence="2" type="ORF">EC392_16415</name>
</gene>
<protein>
    <submittedName>
        <fullName evidence="2">Peptidase</fullName>
    </submittedName>
</protein>
<dbReference type="Proteomes" id="UP000274511">
    <property type="component" value="Unassembled WGS sequence"/>
</dbReference>
<dbReference type="InterPro" id="IPR035093">
    <property type="entry name" value="RelE/ParE_toxin_dom_sf"/>
</dbReference>
<dbReference type="EMBL" id="LUSW01000043">
    <property type="protein sequence ID" value="RAT31483.1"/>
    <property type="molecule type" value="Genomic_DNA"/>
</dbReference>
<dbReference type="AlphaFoldDB" id="A0A3N0U632"/>
<comment type="caution">
    <text evidence="2">The sequence shown here is derived from an EMBL/GenBank/DDBJ whole genome shotgun (WGS) entry which is preliminary data.</text>
</comment>
<dbReference type="OrthoDB" id="9801102at2"/>
<keyword evidence="3" id="KW-1185">Reference proteome</keyword>